<evidence type="ECO:0000313" key="1">
    <source>
        <dbReference type="EMBL" id="GAA0344856.1"/>
    </source>
</evidence>
<reference evidence="2" key="1">
    <citation type="journal article" date="2019" name="Int. J. Syst. Evol. Microbiol.">
        <title>The Global Catalogue of Microorganisms (GCM) 10K type strain sequencing project: providing services to taxonomists for standard genome sequencing and annotation.</title>
        <authorList>
            <consortium name="The Broad Institute Genomics Platform"/>
            <consortium name="The Broad Institute Genome Sequencing Center for Infectious Disease"/>
            <person name="Wu L."/>
            <person name="Ma J."/>
        </authorList>
    </citation>
    <scope>NUCLEOTIDE SEQUENCE [LARGE SCALE GENOMIC DNA]</scope>
    <source>
        <strain evidence="2">JCM 9731</strain>
    </source>
</reference>
<sequence length="53" mass="5811">MAPPTMMFGVTEYDEKGNIVNAKLSYNGSGYSNGDAKIDFLMHVNPNDLESVQ</sequence>
<evidence type="ECO:0000313" key="2">
    <source>
        <dbReference type="Proteomes" id="UP001500782"/>
    </source>
</evidence>
<gene>
    <name evidence="1" type="ORF">GCM10008967_39110</name>
</gene>
<protein>
    <submittedName>
        <fullName evidence="1">Uncharacterized protein</fullName>
    </submittedName>
</protein>
<proteinExistence type="predicted"/>
<dbReference type="EMBL" id="BAAADJ010000063">
    <property type="protein sequence ID" value="GAA0344856.1"/>
    <property type="molecule type" value="Genomic_DNA"/>
</dbReference>
<accession>A0ABP3GGH0</accession>
<comment type="caution">
    <text evidence="1">The sequence shown here is derived from an EMBL/GenBank/DDBJ whole genome shotgun (WGS) entry which is preliminary data.</text>
</comment>
<organism evidence="1 2">
    <name type="scientific">Bacillus carboniphilus</name>
    <dbReference type="NCBI Taxonomy" id="86663"/>
    <lineage>
        <taxon>Bacteria</taxon>
        <taxon>Bacillati</taxon>
        <taxon>Bacillota</taxon>
        <taxon>Bacilli</taxon>
        <taxon>Bacillales</taxon>
        <taxon>Bacillaceae</taxon>
        <taxon>Bacillus</taxon>
    </lineage>
</organism>
<name>A0ABP3GGH0_9BACI</name>
<dbReference type="Proteomes" id="UP001500782">
    <property type="component" value="Unassembled WGS sequence"/>
</dbReference>
<keyword evidence="2" id="KW-1185">Reference proteome</keyword>